<feature type="binding site" evidence="10">
    <location>
        <position position="86"/>
    </location>
    <ligand>
        <name>Na(+)</name>
        <dbReference type="ChEBI" id="CHEBI:29101"/>
        <note>structural</note>
    </ligand>
</feature>
<dbReference type="EMBL" id="CP139368">
    <property type="protein sequence ID" value="WPR90064.1"/>
    <property type="molecule type" value="Genomic_DNA"/>
</dbReference>
<keyword evidence="10" id="KW-0813">Transport</keyword>
<evidence type="ECO:0000256" key="6">
    <source>
        <dbReference type="ARBA" id="ARBA00023303"/>
    </source>
</evidence>
<feature type="transmembrane region" description="Helical" evidence="10">
    <location>
        <begin position="40"/>
        <end position="61"/>
    </location>
</feature>
<feature type="transmembrane region" description="Helical" evidence="10">
    <location>
        <begin position="105"/>
        <end position="127"/>
    </location>
</feature>
<keyword evidence="2 10" id="KW-1003">Cell membrane</keyword>
<dbReference type="InterPro" id="IPR036259">
    <property type="entry name" value="MFS_trans_sf"/>
</dbReference>
<feature type="transmembrane region" description="Helical" evidence="10">
    <location>
        <begin position="12"/>
        <end position="34"/>
    </location>
</feature>
<evidence type="ECO:0000256" key="8">
    <source>
        <dbReference type="ARBA" id="ARBA00035585"/>
    </source>
</evidence>
<evidence type="ECO:0000256" key="7">
    <source>
        <dbReference type="ARBA" id="ARBA00035120"/>
    </source>
</evidence>
<organism evidence="11 12">
    <name type="scientific">Microbacterium rhizosphaerae</name>
    <dbReference type="NCBI Taxonomy" id="1678237"/>
    <lineage>
        <taxon>Bacteria</taxon>
        <taxon>Bacillati</taxon>
        <taxon>Actinomycetota</taxon>
        <taxon>Actinomycetes</taxon>
        <taxon>Micrococcales</taxon>
        <taxon>Microbacteriaceae</taxon>
        <taxon>Microbacterium</taxon>
    </lineage>
</organism>
<evidence type="ECO:0000256" key="10">
    <source>
        <dbReference type="HAMAP-Rule" id="MF_00454"/>
    </source>
</evidence>
<comment type="activity regulation">
    <text evidence="10">Na(+) is not transported, but it plays an essential structural role and its presence is essential for fluoride channel function.</text>
</comment>
<protein>
    <recommendedName>
        <fullName evidence="10">Fluoride-specific ion channel FluC</fullName>
    </recommendedName>
</protein>
<evidence type="ECO:0000313" key="12">
    <source>
        <dbReference type="Proteomes" id="UP001323798"/>
    </source>
</evidence>
<keyword evidence="6 10" id="KW-0407">Ion channel</keyword>
<keyword evidence="10" id="KW-0915">Sodium</keyword>
<dbReference type="InterPro" id="IPR003691">
    <property type="entry name" value="FluC"/>
</dbReference>
<dbReference type="HAMAP" id="MF_00454">
    <property type="entry name" value="FluC"/>
    <property type="match status" value="1"/>
</dbReference>
<gene>
    <name evidence="10" type="primary">fluC</name>
    <name evidence="10" type="synonym">crcB</name>
    <name evidence="11" type="ORF">SM116_01900</name>
</gene>
<feature type="transmembrane region" description="Helical" evidence="10">
    <location>
        <begin position="73"/>
        <end position="93"/>
    </location>
</feature>
<evidence type="ECO:0000256" key="9">
    <source>
        <dbReference type="ARBA" id="ARBA00049940"/>
    </source>
</evidence>
<evidence type="ECO:0000256" key="5">
    <source>
        <dbReference type="ARBA" id="ARBA00023136"/>
    </source>
</evidence>
<evidence type="ECO:0000313" key="11">
    <source>
        <dbReference type="EMBL" id="WPR90064.1"/>
    </source>
</evidence>
<name>A0ABZ0SP93_9MICO</name>
<dbReference type="Proteomes" id="UP001323798">
    <property type="component" value="Chromosome"/>
</dbReference>
<evidence type="ECO:0000256" key="4">
    <source>
        <dbReference type="ARBA" id="ARBA00022989"/>
    </source>
</evidence>
<keyword evidence="12" id="KW-1185">Reference proteome</keyword>
<keyword evidence="5 10" id="KW-0472">Membrane</keyword>
<proteinExistence type="inferred from homology"/>
<comment type="function">
    <text evidence="9 10">Fluoride-specific ion channel. Important for reducing fluoride concentration in the cell, thus reducing its toxicity.</text>
</comment>
<dbReference type="Pfam" id="PF02537">
    <property type="entry name" value="CRCB"/>
    <property type="match status" value="1"/>
</dbReference>
<keyword evidence="10" id="KW-0406">Ion transport</keyword>
<evidence type="ECO:0000256" key="2">
    <source>
        <dbReference type="ARBA" id="ARBA00022475"/>
    </source>
</evidence>
<dbReference type="PANTHER" id="PTHR28259">
    <property type="entry name" value="FLUORIDE EXPORT PROTEIN 1-RELATED"/>
    <property type="match status" value="1"/>
</dbReference>
<evidence type="ECO:0000256" key="3">
    <source>
        <dbReference type="ARBA" id="ARBA00022692"/>
    </source>
</evidence>
<feature type="binding site" evidence="10">
    <location>
        <position position="83"/>
    </location>
    <ligand>
        <name>Na(+)</name>
        <dbReference type="ChEBI" id="CHEBI:29101"/>
        <note>structural</note>
    </ligand>
</feature>
<keyword evidence="10" id="KW-0479">Metal-binding</keyword>
<accession>A0ABZ0SP93</accession>
<dbReference type="RefSeq" id="WP_320942777.1">
    <property type="nucleotide sequence ID" value="NZ_BAABEU010000003.1"/>
</dbReference>
<reference evidence="11 12" key="1">
    <citation type="submission" date="2023-11" db="EMBL/GenBank/DDBJ databases">
        <title>Genome sequence of Microbacterium rhizosphaerae KACC 19337.</title>
        <authorList>
            <person name="Choi H."/>
            <person name="Kim S."/>
            <person name="Kim Y."/>
            <person name="Kwon S.-W."/>
            <person name="Heo J."/>
        </authorList>
    </citation>
    <scope>NUCLEOTIDE SEQUENCE [LARGE SCALE GENOMIC DNA]</scope>
    <source>
        <strain evidence="11 12">KACC 19337</strain>
    </source>
</reference>
<comment type="catalytic activity">
    <reaction evidence="8">
        <text>fluoride(in) = fluoride(out)</text>
        <dbReference type="Rhea" id="RHEA:76159"/>
        <dbReference type="ChEBI" id="CHEBI:17051"/>
    </reaction>
    <physiologicalReaction direction="left-to-right" evidence="8">
        <dbReference type="Rhea" id="RHEA:76160"/>
    </physiologicalReaction>
</comment>
<comment type="similarity">
    <text evidence="7 10">Belongs to the fluoride channel Fluc/FEX (TC 1.A.43) family.</text>
</comment>
<dbReference type="SUPFAM" id="SSF103473">
    <property type="entry name" value="MFS general substrate transporter"/>
    <property type="match status" value="1"/>
</dbReference>
<evidence type="ECO:0000256" key="1">
    <source>
        <dbReference type="ARBA" id="ARBA00004651"/>
    </source>
</evidence>
<comment type="subcellular location">
    <subcellularLocation>
        <location evidence="1 10">Cell membrane</location>
        <topology evidence="1 10">Multi-pass membrane protein</topology>
    </subcellularLocation>
</comment>
<dbReference type="PANTHER" id="PTHR28259:SF1">
    <property type="entry name" value="FLUORIDE EXPORT PROTEIN 1-RELATED"/>
    <property type="match status" value="1"/>
</dbReference>
<keyword evidence="3 10" id="KW-0812">Transmembrane</keyword>
<keyword evidence="4 10" id="KW-1133">Transmembrane helix</keyword>
<sequence length="133" mass="14009">MSDRPLHQRPRYLALVFAGGALGTLVRWALAIALPSGWPVATLFVNVTGAFALGWLLEALALRNEDDDPTHGVRLFFGTGVLGGYTTYSAFAVDTDLLGITWPSLLYVVATIVLGAAASLAGIAIAARIGRRA</sequence>